<evidence type="ECO:0000256" key="1">
    <source>
        <dbReference type="SAM" id="Coils"/>
    </source>
</evidence>
<proteinExistence type="predicted"/>
<dbReference type="EMBL" id="JBELOE010000064">
    <property type="protein sequence ID" value="MER2490684.1"/>
    <property type="molecule type" value="Genomic_DNA"/>
</dbReference>
<keyword evidence="3" id="KW-1185">Reference proteome</keyword>
<dbReference type="Proteomes" id="UP001467690">
    <property type="component" value="Unassembled WGS sequence"/>
</dbReference>
<organism evidence="2 3">
    <name type="scientific">Catenovulum sediminis</name>
    <dbReference type="NCBI Taxonomy" id="1740262"/>
    <lineage>
        <taxon>Bacteria</taxon>
        <taxon>Pseudomonadati</taxon>
        <taxon>Pseudomonadota</taxon>
        <taxon>Gammaproteobacteria</taxon>
        <taxon>Alteromonadales</taxon>
        <taxon>Alteromonadaceae</taxon>
        <taxon>Catenovulum</taxon>
    </lineage>
</organism>
<evidence type="ECO:0000313" key="3">
    <source>
        <dbReference type="Proteomes" id="UP001467690"/>
    </source>
</evidence>
<sequence length="198" mass="22480">MTESVRRGKPSKVDLLPEDIKKRLDEMLRDKRFSQNEILEEVNQLIIESGLDDGATISRSGLSRHAQKTEAIGQKLRELRESTKALTAELGEKPTGDTTKLILEMGRSQLFKAMQKQLMNPDEDDDVDIGMIKDAMLAAQRLENTAMAAHKRQAEIEKAYAEKLAKELDEKTSNEFVPQSREEMLAFFKHDILGLKHD</sequence>
<accession>A0ABV1RCN3</accession>
<evidence type="ECO:0000313" key="2">
    <source>
        <dbReference type="EMBL" id="MER2490684.1"/>
    </source>
</evidence>
<feature type="coiled-coil region" evidence="1">
    <location>
        <begin position="139"/>
        <end position="171"/>
    </location>
</feature>
<protein>
    <submittedName>
        <fullName evidence="2">DUF3486 family protein</fullName>
    </submittedName>
</protein>
<gene>
    <name evidence="2" type="ORF">ABS311_02135</name>
</gene>
<dbReference type="InterPro" id="IPR021874">
    <property type="entry name" value="Phage_Mu_Gp27"/>
</dbReference>
<comment type="caution">
    <text evidence="2">The sequence shown here is derived from an EMBL/GenBank/DDBJ whole genome shotgun (WGS) entry which is preliminary data.</text>
</comment>
<name>A0ABV1RCN3_9ALTE</name>
<dbReference type="RefSeq" id="WP_350400431.1">
    <property type="nucleotide sequence ID" value="NZ_JBELOE010000064.1"/>
</dbReference>
<reference evidence="2 3" key="1">
    <citation type="submission" date="2024-06" db="EMBL/GenBank/DDBJ databases">
        <authorList>
            <person name="Chen R.Y."/>
        </authorList>
    </citation>
    <scope>NUCLEOTIDE SEQUENCE [LARGE SCALE GENOMIC DNA]</scope>
    <source>
        <strain evidence="2 3">D2</strain>
    </source>
</reference>
<dbReference type="Pfam" id="PF11985">
    <property type="entry name" value="Phage_Mu_Gp27"/>
    <property type="match status" value="1"/>
</dbReference>
<keyword evidence="1" id="KW-0175">Coiled coil</keyword>